<keyword evidence="17" id="KW-1185">Reference proteome</keyword>
<comment type="catalytic activity">
    <reaction evidence="11">
        <text>ATP + H2O = ADP + phosphate + H(+)</text>
        <dbReference type="Rhea" id="RHEA:13065"/>
        <dbReference type="ChEBI" id="CHEBI:15377"/>
        <dbReference type="ChEBI" id="CHEBI:15378"/>
        <dbReference type="ChEBI" id="CHEBI:30616"/>
        <dbReference type="ChEBI" id="CHEBI:43474"/>
        <dbReference type="ChEBI" id="CHEBI:456216"/>
        <dbReference type="EC" id="3.6.4.13"/>
    </reaction>
</comment>
<dbReference type="SMART" id="SM00847">
    <property type="entry name" value="HA2"/>
    <property type="match status" value="1"/>
</dbReference>
<dbReference type="GO" id="GO:0003724">
    <property type="term" value="F:RNA helicase activity"/>
    <property type="evidence" value="ECO:0007669"/>
    <property type="project" value="UniProtKB-EC"/>
</dbReference>
<dbReference type="Pfam" id="PF07717">
    <property type="entry name" value="OB_NTP_bind"/>
    <property type="match status" value="1"/>
</dbReference>
<dbReference type="SUPFAM" id="SSF52540">
    <property type="entry name" value="P-loop containing nucleoside triphosphate hydrolases"/>
    <property type="match status" value="1"/>
</dbReference>
<evidence type="ECO:0000313" key="16">
    <source>
        <dbReference type="EMBL" id="CAH0726903.1"/>
    </source>
</evidence>
<dbReference type="Pfam" id="PF21010">
    <property type="entry name" value="HA2_C"/>
    <property type="match status" value="1"/>
</dbReference>
<feature type="domain" description="Helicase-associated" evidence="15">
    <location>
        <begin position="915"/>
        <end position="1005"/>
    </location>
</feature>
<dbReference type="SMART" id="SM00356">
    <property type="entry name" value="ZnF_C3H1"/>
    <property type="match status" value="1"/>
</dbReference>
<gene>
    <name evidence="16" type="ORF">BINO364_LOCUS12310</name>
</gene>
<keyword evidence="3" id="KW-0479">Metal-binding</keyword>
<dbReference type="PANTHER" id="PTHR18934">
    <property type="entry name" value="ATP-DEPENDENT RNA HELICASE"/>
    <property type="match status" value="1"/>
</dbReference>
<accession>A0A8J9UVJ4</accession>
<dbReference type="InterPro" id="IPR048333">
    <property type="entry name" value="HA2_WH"/>
</dbReference>
<dbReference type="Gene3D" id="3.40.50.300">
    <property type="entry name" value="P-loop containing nucleotide triphosphate hydrolases"/>
    <property type="match status" value="2"/>
</dbReference>
<keyword evidence="8" id="KW-0862">Zinc</keyword>
<evidence type="ECO:0000259" key="14">
    <source>
        <dbReference type="SMART" id="SM00490"/>
    </source>
</evidence>
<evidence type="ECO:0000256" key="2">
    <source>
        <dbReference type="ARBA" id="ARBA00012552"/>
    </source>
</evidence>
<keyword evidence="6" id="KW-0378">Hydrolase</keyword>
<dbReference type="Gene3D" id="2.30.30.1190">
    <property type="match status" value="1"/>
</dbReference>
<dbReference type="InterPro" id="IPR000571">
    <property type="entry name" value="Znf_CCCH"/>
</dbReference>
<dbReference type="InterPro" id="IPR001650">
    <property type="entry name" value="Helicase_C-like"/>
</dbReference>
<protein>
    <recommendedName>
        <fullName evidence="2">RNA helicase</fullName>
        <ecNumber evidence="2">3.6.4.13</ecNumber>
    </recommendedName>
</protein>
<evidence type="ECO:0000256" key="7">
    <source>
        <dbReference type="ARBA" id="ARBA00022806"/>
    </source>
</evidence>
<dbReference type="PANTHER" id="PTHR18934:SF145">
    <property type="entry name" value="ATP-DEPENDENT RNA HELICASE DHX57-RELATED"/>
    <property type="match status" value="1"/>
</dbReference>
<feature type="non-terminal residue" evidence="16">
    <location>
        <position position="1262"/>
    </location>
</feature>
<dbReference type="InterPro" id="IPR007502">
    <property type="entry name" value="Helicase-assoc_dom"/>
</dbReference>
<dbReference type="InterPro" id="IPR014001">
    <property type="entry name" value="Helicase_ATP-bd"/>
</dbReference>
<evidence type="ECO:0000256" key="1">
    <source>
        <dbReference type="ARBA" id="ARBA00008792"/>
    </source>
</evidence>
<keyword evidence="4" id="KW-0547">Nucleotide-binding</keyword>
<evidence type="ECO:0000259" key="12">
    <source>
        <dbReference type="SMART" id="SM00356"/>
    </source>
</evidence>
<dbReference type="GO" id="GO:0003723">
    <property type="term" value="F:RNA binding"/>
    <property type="evidence" value="ECO:0007669"/>
    <property type="project" value="TreeGrafter"/>
</dbReference>
<dbReference type="Proteomes" id="UP000838878">
    <property type="component" value="Chromosome 6"/>
</dbReference>
<dbReference type="GO" id="GO:0008270">
    <property type="term" value="F:zinc ion binding"/>
    <property type="evidence" value="ECO:0007669"/>
    <property type="project" value="UniProtKB-KW"/>
</dbReference>
<dbReference type="InterPro" id="IPR016135">
    <property type="entry name" value="UBQ-conjugating_enzyme/RWD"/>
</dbReference>
<comment type="similarity">
    <text evidence="1">Belongs to the DEAD box helicase family. DEAH subfamily.</text>
</comment>
<dbReference type="CDD" id="cd18791">
    <property type="entry name" value="SF2_C_RHA"/>
    <property type="match status" value="1"/>
</dbReference>
<evidence type="ECO:0000256" key="10">
    <source>
        <dbReference type="ARBA" id="ARBA00023054"/>
    </source>
</evidence>
<evidence type="ECO:0000256" key="6">
    <source>
        <dbReference type="ARBA" id="ARBA00022801"/>
    </source>
</evidence>
<keyword evidence="5" id="KW-0863">Zinc-finger</keyword>
<evidence type="ECO:0000313" key="17">
    <source>
        <dbReference type="Proteomes" id="UP000838878"/>
    </source>
</evidence>
<dbReference type="InterPro" id="IPR006575">
    <property type="entry name" value="RWD_dom"/>
</dbReference>
<evidence type="ECO:0000256" key="11">
    <source>
        <dbReference type="ARBA" id="ARBA00047984"/>
    </source>
</evidence>
<dbReference type="SMART" id="SM00490">
    <property type="entry name" value="HELICc"/>
    <property type="match status" value="1"/>
</dbReference>
<dbReference type="GO" id="GO:0016787">
    <property type="term" value="F:hydrolase activity"/>
    <property type="evidence" value="ECO:0007669"/>
    <property type="project" value="UniProtKB-KW"/>
</dbReference>
<feature type="domain" description="Helicase ATP-binding" evidence="13">
    <location>
        <begin position="429"/>
        <end position="620"/>
    </location>
</feature>
<dbReference type="InterPro" id="IPR011545">
    <property type="entry name" value="DEAD/DEAH_box_helicase_dom"/>
</dbReference>
<feature type="domain" description="C3H1-type" evidence="12">
    <location>
        <begin position="234"/>
        <end position="259"/>
    </location>
</feature>
<feature type="domain" description="Helicase C-terminal" evidence="14">
    <location>
        <begin position="742"/>
        <end position="849"/>
    </location>
</feature>
<evidence type="ECO:0000256" key="4">
    <source>
        <dbReference type="ARBA" id="ARBA00022741"/>
    </source>
</evidence>
<evidence type="ECO:0000256" key="9">
    <source>
        <dbReference type="ARBA" id="ARBA00022840"/>
    </source>
</evidence>
<dbReference type="Pfam" id="PF00271">
    <property type="entry name" value="Helicase_C"/>
    <property type="match status" value="1"/>
</dbReference>
<evidence type="ECO:0000256" key="8">
    <source>
        <dbReference type="ARBA" id="ARBA00022833"/>
    </source>
</evidence>
<dbReference type="InterPro" id="IPR011709">
    <property type="entry name" value="DEAD-box_helicase_OB_fold"/>
</dbReference>
<evidence type="ECO:0000256" key="5">
    <source>
        <dbReference type="ARBA" id="ARBA00022771"/>
    </source>
</evidence>
<dbReference type="Pfam" id="PF26026">
    <property type="entry name" value="RNA_hel_CTD"/>
    <property type="match status" value="1"/>
</dbReference>
<dbReference type="InterPro" id="IPR059023">
    <property type="entry name" value="RNA_hel_CTD"/>
</dbReference>
<dbReference type="InterPro" id="IPR036855">
    <property type="entry name" value="Znf_CCCH_sf"/>
</dbReference>
<dbReference type="AlphaFoldDB" id="A0A8J9UVJ4"/>
<dbReference type="GO" id="GO:0005524">
    <property type="term" value="F:ATP binding"/>
    <property type="evidence" value="ECO:0007669"/>
    <property type="project" value="UniProtKB-KW"/>
</dbReference>
<dbReference type="EMBL" id="OV170226">
    <property type="protein sequence ID" value="CAH0726903.1"/>
    <property type="molecule type" value="Genomic_DNA"/>
</dbReference>
<dbReference type="Gene3D" id="3.10.110.10">
    <property type="entry name" value="Ubiquitin Conjugating Enzyme"/>
    <property type="match status" value="1"/>
</dbReference>
<dbReference type="SUPFAM" id="SSF90229">
    <property type="entry name" value="CCCH zinc finger"/>
    <property type="match status" value="1"/>
</dbReference>
<dbReference type="Gene3D" id="1.20.120.1080">
    <property type="match status" value="1"/>
</dbReference>
<evidence type="ECO:0000259" key="13">
    <source>
        <dbReference type="SMART" id="SM00487"/>
    </source>
</evidence>
<keyword evidence="7" id="KW-0347">Helicase</keyword>
<sequence length="1262" mass="144008">MDYNSRQLAEDYFLRVPADARIRKPKDEVEDDPHPNLKVEMQTVRLNADSQKLVLETLRFIHGPDFKLGSASLYKDKGSNLSNRYWMERGNLVVRGGCDYSLTAKPDIKSSEARLREFALLKLEKYSFHKAHCAEALEYAAENVEKALEILFIKYLNVTENKKPENVPTQTELLEMRMDEKAVLESIYENSFKVKDSNIWTVTLKLDYITKLYKNQQPQVVKKKENTNTNFKTKKKEACKLFLRGSCRFGAKCKFSHETVEVKTSETQTKDNENISYELEIRFTDDTLYPYQPPLIFFKLGQSTDLIPEVTCLKVTARLYEEAKILSQDGIPSIYSLVELLNNEEDIVNFIKFDTRTFPDASEALFPQLLENNDLEKQNLPSHYKKGAARENRADVNFDEILKENSELAKWWAEKRDNNRYNKMMSSRRNLPAWQKRKEILDAMKKSQVIVISGETGCGKSTQVPQYILDDWLNNFNKGSRDHVEIVCTQPRRISAIGVADRVAEERVEKTGQVVGYQIRLESKISSKTRLTFCTTGILLRRLEYDPQLKSVTHIIVDEVHERSEESDFLLLIVRDLIKVRKDLTVVLMSATLNADLFSEYFSKVPVLEIPGRTFPVEQLFLDDIMDMTNYVLEENGPYARKVKKGEKKQDFETELETCDVRSEATEPPKTNIRDEHLNISQMVARYPKCSKTACKNLYVMDTEKINLDLIEHVLTYLVEGDHNWPREGAILIFLPGIGEIMSLYDQLVESHTFSPKTGKYVLVPLHSTLSSEEQSLVFKKPKPGARKIVLSTNIAETSVTIDDCVFVVDCGRMKEKRFDSNRNMESLDLVWVSRANAKQRKGRAGRVMPGVCIHLFTSHRYQYHLLEQPVPEIHRVPLEQLILKLKILPLFQAMSVHDVLGKTIEPPLKSNIDGALTRLQDVGALDKAFSLTALGRHLAELPVDVRIGKLMLFGAIFCCVDSALTMAAFLSHKSPFVAPFGKKSEADAKRREFACANSDQLTTLRAYRKWQERLKSSTHAALVFANEHFLSHKTLMMLADIKHQLLGLLASIGFVPAMPSLRKKMRKDSVAALTGDELNLNGNNDKLLAAILCAALYPNVVKVLTPEKSFHMQAGGAIPRQPTPDELKFKTKSDGYVALHPSSVNSTIGHYTSPYLVYQEKVKTSRVFIRECSMVPQLPLVLFSGCTLAVELHNGRFIVSLEDGWIMFQVEKHEVAEMLKTIRVELINLLEEKINDPSLNLLHYEKGNRIIKTIVQIITKD</sequence>
<dbReference type="SMART" id="SM00487">
    <property type="entry name" value="DEXDc"/>
    <property type="match status" value="1"/>
</dbReference>
<keyword evidence="9" id="KW-0067">ATP-binding</keyword>
<dbReference type="Pfam" id="PF00642">
    <property type="entry name" value="zf-CCCH"/>
    <property type="match status" value="1"/>
</dbReference>
<organism evidence="16 17">
    <name type="scientific">Brenthis ino</name>
    <name type="common">lesser marbled fritillary</name>
    <dbReference type="NCBI Taxonomy" id="405034"/>
    <lineage>
        <taxon>Eukaryota</taxon>
        <taxon>Metazoa</taxon>
        <taxon>Ecdysozoa</taxon>
        <taxon>Arthropoda</taxon>
        <taxon>Hexapoda</taxon>
        <taxon>Insecta</taxon>
        <taxon>Pterygota</taxon>
        <taxon>Neoptera</taxon>
        <taxon>Endopterygota</taxon>
        <taxon>Lepidoptera</taxon>
        <taxon>Glossata</taxon>
        <taxon>Ditrysia</taxon>
        <taxon>Papilionoidea</taxon>
        <taxon>Nymphalidae</taxon>
        <taxon>Heliconiinae</taxon>
        <taxon>Argynnini</taxon>
        <taxon>Brenthis</taxon>
    </lineage>
</organism>
<dbReference type="FunFam" id="1.20.120.1080:FF:000002">
    <property type="entry name" value="Putative ATP-dependent RNA helicase DHX36"/>
    <property type="match status" value="1"/>
</dbReference>
<reference evidence="16" key="1">
    <citation type="submission" date="2021-12" db="EMBL/GenBank/DDBJ databases">
        <authorList>
            <person name="Martin H S."/>
        </authorList>
    </citation>
    <scope>NUCLEOTIDE SEQUENCE</scope>
</reference>
<dbReference type="FunFam" id="3.40.50.300:FF:001214">
    <property type="entry name" value="DExH-box ATP-dependent RNA helicase"/>
    <property type="match status" value="1"/>
</dbReference>
<proteinExistence type="inferred from homology"/>
<dbReference type="OrthoDB" id="5600252at2759"/>
<dbReference type="Pfam" id="PF04408">
    <property type="entry name" value="WHD_HA2"/>
    <property type="match status" value="1"/>
</dbReference>
<dbReference type="Pfam" id="PF05773">
    <property type="entry name" value="RWD"/>
    <property type="match status" value="1"/>
</dbReference>
<keyword evidence="10" id="KW-0175">Coiled coil</keyword>
<dbReference type="FunFam" id="3.40.50.300:FF:000325">
    <property type="entry name" value="ATP-dependent RNA helicase DHX29"/>
    <property type="match status" value="1"/>
</dbReference>
<evidence type="ECO:0000259" key="15">
    <source>
        <dbReference type="SMART" id="SM00847"/>
    </source>
</evidence>
<dbReference type="Pfam" id="PF00270">
    <property type="entry name" value="DEAD"/>
    <property type="match status" value="1"/>
</dbReference>
<dbReference type="EC" id="3.6.4.13" evidence="2"/>
<dbReference type="InterPro" id="IPR027417">
    <property type="entry name" value="P-loop_NTPase"/>
</dbReference>
<evidence type="ECO:0000256" key="3">
    <source>
        <dbReference type="ARBA" id="ARBA00022723"/>
    </source>
</evidence>
<name>A0A8J9UVJ4_9NEOP</name>